<dbReference type="EMBL" id="CYZN01000008">
    <property type="protein sequence ID" value="CUN94591.1"/>
    <property type="molecule type" value="Genomic_DNA"/>
</dbReference>
<dbReference type="RefSeq" id="WP_055200098.1">
    <property type="nucleotide sequence ID" value="NZ_BTHH01000009.1"/>
</dbReference>
<name>A0A174B0J8_9FIRM</name>
<accession>A0A174B0J8</accession>
<evidence type="ECO:0000313" key="1">
    <source>
        <dbReference type="EMBL" id="CUN94591.1"/>
    </source>
</evidence>
<protein>
    <submittedName>
        <fullName evidence="1">Protein of uncharacterized function (DUF2634)</fullName>
    </submittedName>
</protein>
<dbReference type="Pfam" id="PF10934">
    <property type="entry name" value="Sheath_initiator"/>
    <property type="match status" value="1"/>
</dbReference>
<organism evidence="1 2">
    <name type="scientific">Blautia wexlerae</name>
    <dbReference type="NCBI Taxonomy" id="418240"/>
    <lineage>
        <taxon>Bacteria</taxon>
        <taxon>Bacillati</taxon>
        <taxon>Bacillota</taxon>
        <taxon>Clostridia</taxon>
        <taxon>Lachnospirales</taxon>
        <taxon>Lachnospiraceae</taxon>
        <taxon>Blautia</taxon>
    </lineage>
</organism>
<proteinExistence type="predicted"/>
<dbReference type="AlphaFoldDB" id="A0A174B0J8"/>
<dbReference type="InterPro" id="IPR020288">
    <property type="entry name" value="Sheath_initiator"/>
</dbReference>
<dbReference type="Proteomes" id="UP000095431">
    <property type="component" value="Unassembled WGS sequence"/>
</dbReference>
<evidence type="ECO:0000313" key="2">
    <source>
        <dbReference type="Proteomes" id="UP000095431"/>
    </source>
</evidence>
<gene>
    <name evidence="1" type="ORF">ERS852478_01454</name>
</gene>
<reference evidence="1 2" key="1">
    <citation type="submission" date="2015-09" db="EMBL/GenBank/DDBJ databases">
        <authorList>
            <consortium name="Pathogen Informatics"/>
        </authorList>
    </citation>
    <scope>NUCLEOTIDE SEQUENCE [LARGE SCALE GENOMIC DNA]</scope>
    <source>
        <strain evidence="1 2">2789STDY5834863</strain>
    </source>
</reference>
<sequence length="150" mass="17576">MADNNLYPVVDIPEYEEENEEYDTEYKPSVAWDLEKGDFVCESPFCMLKSEGLEAYKIWCVKAVSTERYSCLGYDDDIGAEMEDAMKEEDDTAVELAIERTIEEALMVNPRTESVEDFEFSWEPSVVYVKFTVYAIHWEKFDLEVTLKRR</sequence>